<comment type="pathway">
    <text evidence="1 6">Carbohydrate biosynthesis; dTDP-L-rhamnose biosynthesis.</text>
</comment>
<dbReference type="GO" id="GO:0019305">
    <property type="term" value="P:dTDP-rhamnose biosynthetic process"/>
    <property type="evidence" value="ECO:0007669"/>
    <property type="project" value="UniProtKB-UniPathway"/>
</dbReference>
<dbReference type="Proteomes" id="UP000246085">
    <property type="component" value="Chromosome BRAD3257"/>
</dbReference>
<dbReference type="PANTHER" id="PTHR10491">
    <property type="entry name" value="DTDP-4-DEHYDRORHAMNOSE REDUCTASE"/>
    <property type="match status" value="1"/>
</dbReference>
<dbReference type="GO" id="GO:0005829">
    <property type="term" value="C:cytosol"/>
    <property type="evidence" value="ECO:0007669"/>
    <property type="project" value="TreeGrafter"/>
</dbReference>
<dbReference type="GO" id="GO:0008831">
    <property type="term" value="F:dTDP-4-dehydrorhamnose reductase activity"/>
    <property type="evidence" value="ECO:0007669"/>
    <property type="project" value="UniProtKB-EC"/>
</dbReference>
<dbReference type="Gene3D" id="3.40.50.720">
    <property type="entry name" value="NAD(P)-binding Rossmann-like Domain"/>
    <property type="match status" value="1"/>
</dbReference>
<dbReference type="CDD" id="cd05254">
    <property type="entry name" value="dTDP_HR_like_SDR_e"/>
    <property type="match status" value="1"/>
</dbReference>
<dbReference type="EC" id="1.1.1.133" evidence="3 6"/>
<gene>
    <name evidence="8" type="primary">rmlD</name>
    <name evidence="8" type="ORF">BRAD3257_7328</name>
</gene>
<dbReference type="Gene3D" id="3.90.25.10">
    <property type="entry name" value="UDP-galactose 4-epimerase, domain 1"/>
    <property type="match status" value="1"/>
</dbReference>
<protein>
    <recommendedName>
        <fullName evidence="4 6">dTDP-4-dehydrorhamnose reductase</fullName>
        <ecNumber evidence="3 6">1.1.1.133</ecNumber>
    </recommendedName>
</protein>
<feature type="domain" description="RmlD-like substrate binding" evidence="7">
    <location>
        <begin position="1"/>
        <end position="292"/>
    </location>
</feature>
<keyword evidence="6" id="KW-0521">NADP</keyword>
<dbReference type="AlphaFoldDB" id="A0A2U3Q9T3"/>
<dbReference type="PANTHER" id="PTHR10491:SF4">
    <property type="entry name" value="METHIONINE ADENOSYLTRANSFERASE 2 SUBUNIT BETA"/>
    <property type="match status" value="1"/>
</dbReference>
<organism evidence="8 9">
    <name type="scientific">Bradyrhizobium vignae</name>
    <dbReference type="NCBI Taxonomy" id="1549949"/>
    <lineage>
        <taxon>Bacteria</taxon>
        <taxon>Pseudomonadati</taxon>
        <taxon>Pseudomonadota</taxon>
        <taxon>Alphaproteobacteria</taxon>
        <taxon>Hyphomicrobiales</taxon>
        <taxon>Nitrobacteraceae</taxon>
        <taxon>Bradyrhizobium</taxon>
    </lineage>
</organism>
<evidence type="ECO:0000256" key="2">
    <source>
        <dbReference type="ARBA" id="ARBA00010944"/>
    </source>
</evidence>
<comment type="cofactor">
    <cofactor evidence="6">
        <name>Mg(2+)</name>
        <dbReference type="ChEBI" id="CHEBI:18420"/>
    </cofactor>
    <text evidence="6">Binds 1 Mg(2+) ion per monomer.</text>
</comment>
<name>A0A2U3Q9T3_9BRAD</name>
<proteinExistence type="inferred from homology"/>
<evidence type="ECO:0000313" key="9">
    <source>
        <dbReference type="Proteomes" id="UP000246085"/>
    </source>
</evidence>
<dbReference type="InterPro" id="IPR029903">
    <property type="entry name" value="RmlD-like-bd"/>
</dbReference>
<dbReference type="InterPro" id="IPR005913">
    <property type="entry name" value="dTDP_dehydrorham_reduct"/>
</dbReference>
<reference evidence="8 9" key="1">
    <citation type="submission" date="2018-03" db="EMBL/GenBank/DDBJ databases">
        <authorList>
            <person name="Gully D."/>
        </authorList>
    </citation>
    <scope>NUCLEOTIDE SEQUENCE [LARGE SCALE GENOMIC DNA]</scope>
    <source>
        <strain evidence="8">ORS3257</strain>
    </source>
</reference>
<evidence type="ECO:0000256" key="3">
    <source>
        <dbReference type="ARBA" id="ARBA00012929"/>
    </source>
</evidence>
<dbReference type="NCBIfam" id="TIGR01214">
    <property type="entry name" value="rmlD"/>
    <property type="match status" value="1"/>
</dbReference>
<comment type="similarity">
    <text evidence="2 6">Belongs to the dTDP-4-dehydrorhamnose reductase family.</text>
</comment>
<sequence>MRILLTGTSGQVGRALRSPLAKLGTVLAPTRRELDLALPQEIEGRLDQLNPELIVNPAAYTAVDRAEDESELAYRVNAVAPGQMARWAARRGVPLIHFSTDYVFDGSGHLPWRENDVTAPVSTYGASKLAGEDAVRATGGPHLIVRISWVYSNHGRNFMLTIARLAREREELRVVADQFGAPTSAHVIAAAVARLLGPGGHSIRSLPPEGDVIHVACSGETSWHGFASAILAGLKKRAIYMKAERVVSLKTEGYPTKARRPHNSRFDLSKLSDSFGISMPSWQDTLEVELDALAESFRSSDPGSQ</sequence>
<evidence type="ECO:0000256" key="6">
    <source>
        <dbReference type="RuleBase" id="RU364082"/>
    </source>
</evidence>
<evidence type="ECO:0000313" key="8">
    <source>
        <dbReference type="EMBL" id="SPP98079.1"/>
    </source>
</evidence>
<keyword evidence="6 8" id="KW-0560">Oxidoreductase</keyword>
<dbReference type="EMBL" id="LS398110">
    <property type="protein sequence ID" value="SPP98079.1"/>
    <property type="molecule type" value="Genomic_DNA"/>
</dbReference>
<dbReference type="Pfam" id="PF04321">
    <property type="entry name" value="RmlD_sub_bind"/>
    <property type="match status" value="1"/>
</dbReference>
<dbReference type="RefSeq" id="WP_122406880.1">
    <property type="nucleotide sequence ID" value="NZ_LS398110.1"/>
</dbReference>
<comment type="function">
    <text evidence="6">Catalyzes the reduction of dTDP-6-deoxy-L-lyxo-4-hexulose to yield dTDP-L-rhamnose.</text>
</comment>
<dbReference type="KEGG" id="bvz:BRAD3257_7328"/>
<dbReference type="SUPFAM" id="SSF51735">
    <property type="entry name" value="NAD(P)-binding Rossmann-fold domains"/>
    <property type="match status" value="1"/>
</dbReference>
<accession>A0A2U3Q9T3</accession>
<evidence type="ECO:0000256" key="1">
    <source>
        <dbReference type="ARBA" id="ARBA00004781"/>
    </source>
</evidence>
<dbReference type="UniPathway" id="UPA00124"/>
<evidence type="ECO:0000256" key="4">
    <source>
        <dbReference type="ARBA" id="ARBA00017099"/>
    </source>
</evidence>
<comment type="catalytic activity">
    <reaction evidence="5 6">
        <text>dTDP-beta-L-rhamnose + NADP(+) = dTDP-4-dehydro-beta-L-rhamnose + NADPH + H(+)</text>
        <dbReference type="Rhea" id="RHEA:21796"/>
        <dbReference type="ChEBI" id="CHEBI:15378"/>
        <dbReference type="ChEBI" id="CHEBI:57510"/>
        <dbReference type="ChEBI" id="CHEBI:57783"/>
        <dbReference type="ChEBI" id="CHEBI:58349"/>
        <dbReference type="ChEBI" id="CHEBI:62830"/>
        <dbReference type="EC" id="1.1.1.133"/>
    </reaction>
</comment>
<evidence type="ECO:0000259" key="7">
    <source>
        <dbReference type="Pfam" id="PF04321"/>
    </source>
</evidence>
<dbReference type="InterPro" id="IPR036291">
    <property type="entry name" value="NAD(P)-bd_dom_sf"/>
</dbReference>
<evidence type="ECO:0000256" key="5">
    <source>
        <dbReference type="ARBA" id="ARBA00048200"/>
    </source>
</evidence>